<feature type="transmembrane region" description="Helical" evidence="7">
    <location>
        <begin position="223"/>
        <end position="244"/>
    </location>
</feature>
<evidence type="ECO:0000256" key="7">
    <source>
        <dbReference type="SAM" id="Phobius"/>
    </source>
</evidence>
<reference evidence="10" key="1">
    <citation type="submission" date="2017-10" db="EMBL/GenBank/DDBJ databases">
        <title>Rapid genome shrinkage in a self-fertile nematode reveals novel sperm competition proteins.</title>
        <authorList>
            <person name="Yin D."/>
            <person name="Schwarz E.M."/>
            <person name="Thomas C.G."/>
            <person name="Felde R.L."/>
            <person name="Korf I.F."/>
            <person name="Cutter A.D."/>
            <person name="Schartner C.M."/>
            <person name="Ralston E.J."/>
            <person name="Meyer B.J."/>
            <person name="Haag E.S."/>
        </authorList>
    </citation>
    <scope>NUCLEOTIDE SEQUENCE [LARGE SCALE GENOMIC DNA]</scope>
    <source>
        <strain evidence="10">JU1422</strain>
    </source>
</reference>
<evidence type="ECO:0000256" key="4">
    <source>
        <dbReference type="ARBA" id="ARBA00022989"/>
    </source>
</evidence>
<dbReference type="PANTHER" id="PTHR23510:SF3">
    <property type="entry name" value="MAJOR FACILITATOR SUPERFAMILY DOMAIN-CONTAINING PROTEIN 8"/>
    <property type="match status" value="1"/>
</dbReference>
<dbReference type="GO" id="GO:0005765">
    <property type="term" value="C:lysosomal membrane"/>
    <property type="evidence" value="ECO:0007669"/>
    <property type="project" value="TreeGrafter"/>
</dbReference>
<comment type="caution">
    <text evidence="9">The sequence shown here is derived from an EMBL/GenBank/DDBJ whole genome shotgun (WGS) entry which is preliminary data.</text>
</comment>
<evidence type="ECO:0000313" key="9">
    <source>
        <dbReference type="EMBL" id="PIC26113.1"/>
    </source>
</evidence>
<accession>A0A2G5TFY0</accession>
<comment type="subcellular location">
    <subcellularLocation>
        <location evidence="1">Endomembrane system</location>
        <topology evidence="1">Multi-pass membrane protein</topology>
    </subcellularLocation>
</comment>
<dbReference type="InterPro" id="IPR020846">
    <property type="entry name" value="MFS_dom"/>
</dbReference>
<keyword evidence="2" id="KW-0813">Transport</keyword>
<sequence length="268" mass="29608">MSSKIDSEEDNSTLINQSKKEKGRNEEREEVQNFVIEDSEKPTQETAWKSIYIGGICSFIQTIQFAIFFPSMWPYILTLQPDLKQSSFGAVIAAYSFTQCIFSPLFGYWSNKISQVRLPMIIGFIIMAFGNLVYLSLQFWNDHYLYVMMFSRLIAGAGSGNVSLLRAYASTASTSKDRSKAIACVSGGIAIGSMVGPALQLLFTPLGAEGITFFGLKIDIYTAPALLCLVINTIGLLIVQLAFVEKQIILDNVDSSEGEDAPKVNRNN</sequence>
<organism evidence="9 10">
    <name type="scientific">Caenorhabditis nigoni</name>
    <dbReference type="NCBI Taxonomy" id="1611254"/>
    <lineage>
        <taxon>Eukaryota</taxon>
        <taxon>Metazoa</taxon>
        <taxon>Ecdysozoa</taxon>
        <taxon>Nematoda</taxon>
        <taxon>Chromadorea</taxon>
        <taxon>Rhabditida</taxon>
        <taxon>Rhabditina</taxon>
        <taxon>Rhabditomorpha</taxon>
        <taxon>Rhabditoidea</taxon>
        <taxon>Rhabditidae</taxon>
        <taxon>Peloderinae</taxon>
        <taxon>Caenorhabditis</taxon>
    </lineage>
</organism>
<feature type="domain" description="Major facilitator superfamily (MFS) profile" evidence="8">
    <location>
        <begin position="50"/>
        <end position="268"/>
    </location>
</feature>
<keyword evidence="4 7" id="KW-1133">Transmembrane helix</keyword>
<dbReference type="InterPro" id="IPR036259">
    <property type="entry name" value="MFS_trans_sf"/>
</dbReference>
<feature type="region of interest" description="Disordered" evidence="6">
    <location>
        <begin position="1"/>
        <end position="31"/>
    </location>
</feature>
<feature type="compositionally biased region" description="Basic and acidic residues" evidence="6">
    <location>
        <begin position="18"/>
        <end position="31"/>
    </location>
</feature>
<feature type="transmembrane region" description="Helical" evidence="7">
    <location>
        <begin position="121"/>
        <end position="140"/>
    </location>
</feature>
<evidence type="ECO:0000259" key="8">
    <source>
        <dbReference type="PROSITE" id="PS50850"/>
    </source>
</evidence>
<dbReference type="EMBL" id="PDUG01000005">
    <property type="protein sequence ID" value="PIC26113.1"/>
    <property type="molecule type" value="Genomic_DNA"/>
</dbReference>
<dbReference type="Proteomes" id="UP000230233">
    <property type="component" value="Chromosome V"/>
</dbReference>
<dbReference type="STRING" id="1611254.A0A2G5TFY0"/>
<feature type="transmembrane region" description="Helical" evidence="7">
    <location>
        <begin position="146"/>
        <end position="169"/>
    </location>
</feature>
<dbReference type="GO" id="GO:0012505">
    <property type="term" value="C:endomembrane system"/>
    <property type="evidence" value="ECO:0007669"/>
    <property type="project" value="UniProtKB-SubCell"/>
</dbReference>
<dbReference type="PROSITE" id="PS50850">
    <property type="entry name" value="MFS"/>
    <property type="match status" value="1"/>
</dbReference>
<evidence type="ECO:0000256" key="2">
    <source>
        <dbReference type="ARBA" id="ARBA00022448"/>
    </source>
</evidence>
<keyword evidence="5 7" id="KW-0472">Membrane</keyword>
<evidence type="ECO:0000256" key="5">
    <source>
        <dbReference type="ARBA" id="ARBA00023136"/>
    </source>
</evidence>
<dbReference type="Pfam" id="PF07690">
    <property type="entry name" value="MFS_1"/>
    <property type="match status" value="1"/>
</dbReference>
<dbReference type="InterPro" id="IPR011701">
    <property type="entry name" value="MFS"/>
</dbReference>
<dbReference type="GO" id="GO:0022857">
    <property type="term" value="F:transmembrane transporter activity"/>
    <property type="evidence" value="ECO:0007669"/>
    <property type="project" value="InterPro"/>
</dbReference>
<dbReference type="InterPro" id="IPR051068">
    <property type="entry name" value="MFS_Domain-Containing_Protein"/>
</dbReference>
<dbReference type="Gene3D" id="1.20.1250.20">
    <property type="entry name" value="MFS general substrate transporter like domains"/>
    <property type="match status" value="1"/>
</dbReference>
<evidence type="ECO:0000313" key="10">
    <source>
        <dbReference type="Proteomes" id="UP000230233"/>
    </source>
</evidence>
<feature type="transmembrane region" description="Helical" evidence="7">
    <location>
        <begin position="181"/>
        <end position="203"/>
    </location>
</feature>
<evidence type="ECO:0000256" key="3">
    <source>
        <dbReference type="ARBA" id="ARBA00022692"/>
    </source>
</evidence>
<name>A0A2G5TFY0_9PELO</name>
<proteinExistence type="predicted"/>
<evidence type="ECO:0000256" key="6">
    <source>
        <dbReference type="SAM" id="MobiDB-lite"/>
    </source>
</evidence>
<keyword evidence="3 7" id="KW-0812">Transmembrane</keyword>
<feature type="transmembrane region" description="Helical" evidence="7">
    <location>
        <begin position="51"/>
        <end position="76"/>
    </location>
</feature>
<gene>
    <name evidence="9" type="primary">Cnig_chr_V.g18789</name>
    <name evidence="9" type="ORF">B9Z55_018789</name>
</gene>
<evidence type="ECO:0000256" key="1">
    <source>
        <dbReference type="ARBA" id="ARBA00004127"/>
    </source>
</evidence>
<dbReference type="PANTHER" id="PTHR23510">
    <property type="entry name" value="INNER MEMBRANE TRANSPORT PROTEIN YAJR"/>
    <property type="match status" value="1"/>
</dbReference>
<feature type="transmembrane region" description="Helical" evidence="7">
    <location>
        <begin position="88"/>
        <end position="109"/>
    </location>
</feature>
<dbReference type="SUPFAM" id="SSF103473">
    <property type="entry name" value="MFS general substrate transporter"/>
    <property type="match status" value="1"/>
</dbReference>
<keyword evidence="10" id="KW-1185">Reference proteome</keyword>
<dbReference type="AlphaFoldDB" id="A0A2G5TFY0"/>
<dbReference type="OrthoDB" id="370281at2759"/>
<protein>
    <recommendedName>
        <fullName evidence="8">Major facilitator superfamily (MFS) profile domain-containing protein</fullName>
    </recommendedName>
</protein>